<dbReference type="CTD" id="20314399"/>
<accession>A0A075A6M1</accession>
<dbReference type="SMART" id="SM00355">
    <property type="entry name" value="ZnF_C2H2"/>
    <property type="match status" value="5"/>
</dbReference>
<name>A0A075A6M1_OPIVI</name>
<dbReference type="InterPro" id="IPR036236">
    <property type="entry name" value="Znf_C2H2_sf"/>
</dbReference>
<dbReference type="GO" id="GO:0000981">
    <property type="term" value="F:DNA-binding transcription factor activity, RNA polymerase II-specific"/>
    <property type="evidence" value="ECO:0007669"/>
    <property type="project" value="TreeGrafter"/>
</dbReference>
<feature type="domain" description="C2H2-type" evidence="11">
    <location>
        <begin position="311"/>
        <end position="343"/>
    </location>
</feature>
<dbReference type="Pfam" id="PF23561">
    <property type="entry name" value="zf-C2H2_15"/>
    <property type="match status" value="1"/>
</dbReference>
<dbReference type="GO" id="GO:0000978">
    <property type="term" value="F:RNA polymerase II cis-regulatory region sequence-specific DNA binding"/>
    <property type="evidence" value="ECO:0007669"/>
    <property type="project" value="TreeGrafter"/>
</dbReference>
<evidence type="ECO:0000256" key="7">
    <source>
        <dbReference type="ARBA" id="ARBA00023125"/>
    </source>
</evidence>
<gene>
    <name evidence="12" type="ORF">T265_00211</name>
</gene>
<dbReference type="RefSeq" id="XP_009162183.1">
    <property type="nucleotide sequence ID" value="XM_009163919.1"/>
</dbReference>
<keyword evidence="5 9" id="KW-0863">Zinc-finger</keyword>
<dbReference type="STRING" id="6198.A0A075A6M1"/>
<dbReference type="SUPFAM" id="SSF57667">
    <property type="entry name" value="beta-beta-alpha zinc fingers"/>
    <property type="match status" value="3"/>
</dbReference>
<protein>
    <recommendedName>
        <fullName evidence="11">C2H2-type domain-containing protein</fullName>
    </recommendedName>
</protein>
<dbReference type="OrthoDB" id="3214149at2759"/>
<dbReference type="PANTHER" id="PTHR45718">
    <property type="entry name" value="TRANSCRIPTIONAL ACTIVATOR CUBITUS INTERRUPTUS"/>
    <property type="match status" value="1"/>
</dbReference>
<dbReference type="GO" id="GO:0005634">
    <property type="term" value="C:nucleus"/>
    <property type="evidence" value="ECO:0007669"/>
    <property type="project" value="UniProtKB-SubCell"/>
</dbReference>
<evidence type="ECO:0000313" key="13">
    <source>
        <dbReference type="Proteomes" id="UP000054324"/>
    </source>
</evidence>
<dbReference type="InterPro" id="IPR043359">
    <property type="entry name" value="GLI-like"/>
</dbReference>
<evidence type="ECO:0000256" key="9">
    <source>
        <dbReference type="PROSITE-ProRule" id="PRU00042"/>
    </source>
</evidence>
<feature type="domain" description="C2H2-type" evidence="11">
    <location>
        <begin position="404"/>
        <end position="433"/>
    </location>
</feature>
<proteinExistence type="inferred from homology"/>
<reference evidence="12 13" key="1">
    <citation type="submission" date="2013-11" db="EMBL/GenBank/DDBJ databases">
        <title>Opisthorchis viverrini - life in the bile duct.</title>
        <authorList>
            <person name="Young N.D."/>
            <person name="Nagarajan N."/>
            <person name="Lin S.J."/>
            <person name="Korhonen P.K."/>
            <person name="Jex A.R."/>
            <person name="Hall R.S."/>
            <person name="Safavi-Hemami H."/>
            <person name="Kaewkong W."/>
            <person name="Bertrand D."/>
            <person name="Gao S."/>
            <person name="Seet Q."/>
            <person name="Wongkham S."/>
            <person name="Teh B.T."/>
            <person name="Wongkham C."/>
            <person name="Intapan P.M."/>
            <person name="Maleewong W."/>
            <person name="Yang X."/>
            <person name="Hu M."/>
            <person name="Wang Z."/>
            <person name="Hofmann A."/>
            <person name="Sternberg P.W."/>
            <person name="Tan P."/>
            <person name="Wang J."/>
            <person name="Gasser R.B."/>
        </authorList>
    </citation>
    <scope>NUCLEOTIDE SEQUENCE [LARGE SCALE GENOMIC DNA]</scope>
</reference>
<sequence>MLCDQWFIWECSEDWGLHPMDWMSGNPPGSVWSNIGPTDRSTNNSSLSDSGDFSQPTYLEMHAQSGLPEITQNRPQNSLNKLICNGKRDKYCSGTNYSVVNKQTALSCVSENYRISNSLQLGWHFVPTKISPDNRCTPSQNYSQFEGTNEECEDIKHSQIVNDSPKLCLGVPSLSRRQTNLTDIRMNHKKNIQLEQQLVETPKTLSSCSGQKQDSHITSTCSAITPNHSGSPNNVPDIGNSKFSQSEHPVTCMRTLEQYIRFNPTKDNQKPESPPTICRWAKCFKDCKEQKSLVLHIEQTHIAPYIMNKEYRCHWEGCRRQMKPFNARYKLLVHMRIHNGERPSKCPFYKVTSVRIHHFLLVLTHKATLLPTLCVFQYAGCIKAFSRLENLKIHMRSHTGDKPFVCHLENCNKAFSNSSDRAKHQRTHVHTKPYACQVPGCTKRYTDPSSLRKHSKCHWNRMEALYTMQKPYLLDSKEGLDFTSHCTEGISYCKRTDGLHNARSTRLPHIFAGNEERKQIRQQIRTEKDCSGTTDPFGTAWTDGKVYAMVERARFLPAVQDCRSRDERILRERKTIGSQTQYNELTDRDIRLPDTTMDTFEWL</sequence>
<dbReference type="GeneID" id="20314399"/>
<evidence type="ECO:0000313" key="12">
    <source>
        <dbReference type="EMBL" id="KER34022.1"/>
    </source>
</evidence>
<organism evidence="12 13">
    <name type="scientific">Opisthorchis viverrini</name>
    <name type="common">Southeast Asian liver fluke</name>
    <dbReference type="NCBI Taxonomy" id="6198"/>
    <lineage>
        <taxon>Eukaryota</taxon>
        <taxon>Metazoa</taxon>
        <taxon>Spiralia</taxon>
        <taxon>Lophotrochozoa</taxon>
        <taxon>Platyhelminthes</taxon>
        <taxon>Trematoda</taxon>
        <taxon>Digenea</taxon>
        <taxon>Opisthorchiida</taxon>
        <taxon>Opisthorchiata</taxon>
        <taxon>Opisthorchiidae</taxon>
        <taxon>Opisthorchis</taxon>
    </lineage>
</organism>
<dbReference type="InterPro" id="IPR056436">
    <property type="entry name" value="Znf-C2H2_ZIC1-5/GLI1-3-like"/>
</dbReference>
<evidence type="ECO:0000256" key="2">
    <source>
        <dbReference type="ARBA" id="ARBA00010831"/>
    </source>
</evidence>
<evidence type="ECO:0000256" key="4">
    <source>
        <dbReference type="ARBA" id="ARBA00022737"/>
    </source>
</evidence>
<dbReference type="EMBL" id="KL596620">
    <property type="protein sequence ID" value="KER34022.1"/>
    <property type="molecule type" value="Genomic_DNA"/>
</dbReference>
<keyword evidence="3" id="KW-0479">Metal-binding</keyword>
<comment type="subcellular location">
    <subcellularLocation>
        <location evidence="1">Nucleus</location>
    </subcellularLocation>
</comment>
<dbReference type="InterPro" id="IPR013087">
    <property type="entry name" value="Znf_C2H2_type"/>
</dbReference>
<dbReference type="Pfam" id="PF00096">
    <property type="entry name" value="zf-C2H2"/>
    <property type="match status" value="1"/>
</dbReference>
<keyword evidence="6" id="KW-0862">Zinc</keyword>
<dbReference type="Proteomes" id="UP000054324">
    <property type="component" value="Unassembled WGS sequence"/>
</dbReference>
<dbReference type="KEGG" id="ovi:T265_00211"/>
<evidence type="ECO:0000256" key="3">
    <source>
        <dbReference type="ARBA" id="ARBA00022723"/>
    </source>
</evidence>
<dbReference type="GO" id="GO:0008270">
    <property type="term" value="F:zinc ion binding"/>
    <property type="evidence" value="ECO:0007669"/>
    <property type="project" value="UniProtKB-KW"/>
</dbReference>
<feature type="domain" description="C2H2-type" evidence="11">
    <location>
        <begin position="434"/>
        <end position="463"/>
    </location>
</feature>
<dbReference type="FunFam" id="3.30.160.60:FF:000359">
    <property type="entry name" value="GLIS family zinc finger 2"/>
    <property type="match status" value="1"/>
</dbReference>
<dbReference type="FunFam" id="3.30.160.60:FF:000031">
    <property type="entry name" value="GLI family zinc finger 3"/>
    <property type="match status" value="1"/>
</dbReference>
<keyword evidence="7" id="KW-0238">DNA-binding</keyword>
<keyword evidence="8" id="KW-0539">Nucleus</keyword>
<evidence type="ECO:0000256" key="8">
    <source>
        <dbReference type="ARBA" id="ARBA00023242"/>
    </source>
</evidence>
<evidence type="ECO:0000256" key="5">
    <source>
        <dbReference type="ARBA" id="ARBA00022771"/>
    </source>
</evidence>
<dbReference type="FunFam" id="3.30.160.60:FF:001102">
    <property type="entry name" value="Transcription factor IIIA"/>
    <property type="match status" value="1"/>
</dbReference>
<dbReference type="PANTHER" id="PTHR45718:SF8">
    <property type="entry name" value="GLIS FAMILY ZINC FINGER 2"/>
    <property type="match status" value="1"/>
</dbReference>
<keyword evidence="4" id="KW-0677">Repeat</keyword>
<keyword evidence="13" id="KW-1185">Reference proteome</keyword>
<feature type="region of interest" description="Disordered" evidence="10">
    <location>
        <begin position="29"/>
        <end position="53"/>
    </location>
</feature>
<dbReference type="AlphaFoldDB" id="A0A075A6M1"/>
<feature type="domain" description="C2H2-type" evidence="11">
    <location>
        <begin position="372"/>
        <end position="403"/>
    </location>
</feature>
<comment type="similarity">
    <text evidence="2">Belongs to the GLI C2H2-type zinc-finger protein family.</text>
</comment>
<evidence type="ECO:0000256" key="6">
    <source>
        <dbReference type="ARBA" id="ARBA00022833"/>
    </source>
</evidence>
<evidence type="ECO:0000256" key="10">
    <source>
        <dbReference type="SAM" id="MobiDB-lite"/>
    </source>
</evidence>
<dbReference type="PROSITE" id="PS50157">
    <property type="entry name" value="ZINC_FINGER_C2H2_2"/>
    <property type="match status" value="4"/>
</dbReference>
<dbReference type="PROSITE" id="PS00028">
    <property type="entry name" value="ZINC_FINGER_C2H2_1"/>
    <property type="match status" value="2"/>
</dbReference>
<feature type="compositionally biased region" description="Polar residues" evidence="10">
    <location>
        <begin position="31"/>
        <end position="53"/>
    </location>
</feature>
<evidence type="ECO:0000259" key="11">
    <source>
        <dbReference type="PROSITE" id="PS50157"/>
    </source>
</evidence>
<dbReference type="Gene3D" id="3.30.160.60">
    <property type="entry name" value="Classic Zinc Finger"/>
    <property type="match status" value="4"/>
</dbReference>
<evidence type="ECO:0000256" key="1">
    <source>
        <dbReference type="ARBA" id="ARBA00004123"/>
    </source>
</evidence>